<dbReference type="GO" id="GO:0009236">
    <property type="term" value="P:cobalamin biosynthetic process"/>
    <property type="evidence" value="ECO:0007669"/>
    <property type="project" value="UniProtKB-UniRule"/>
</dbReference>
<dbReference type="Proteomes" id="UP000317730">
    <property type="component" value="Unassembled WGS sequence"/>
</dbReference>
<dbReference type="RefSeq" id="WP_141374939.1">
    <property type="nucleotide sequence ID" value="NZ_BAPL01000016.1"/>
</dbReference>
<evidence type="ECO:0000313" key="7">
    <source>
        <dbReference type="Proteomes" id="UP000317730"/>
    </source>
</evidence>
<comment type="caution">
    <text evidence="6">The sequence shown here is derived from an EMBL/GenBank/DDBJ whole genome shotgun (WGS) entry which is preliminary data.</text>
</comment>
<dbReference type="GO" id="GO:0005524">
    <property type="term" value="F:ATP binding"/>
    <property type="evidence" value="ECO:0007669"/>
    <property type="project" value="UniProtKB-UniRule"/>
</dbReference>
<dbReference type="NCBIfam" id="TIGR00636">
    <property type="entry name" value="PduO_Nterm"/>
    <property type="match status" value="1"/>
</dbReference>
<dbReference type="Pfam" id="PF01923">
    <property type="entry name" value="Cob_adeno_trans"/>
    <property type="match status" value="1"/>
</dbReference>
<keyword evidence="4" id="KW-0169">Cobalamin biosynthesis</keyword>
<evidence type="ECO:0000313" key="6">
    <source>
        <dbReference type="EMBL" id="GEB84997.1"/>
    </source>
</evidence>
<comment type="pathway">
    <text evidence="4">Cofactor biosynthesis; adenosylcobalamin biosynthesis; adenosylcobalamin from cob(II)yrinate a,c-diamide: step 2/7.</text>
</comment>
<organism evidence="6 7">
    <name type="scientific">Acetobacter peroxydans</name>
    <dbReference type="NCBI Taxonomy" id="104098"/>
    <lineage>
        <taxon>Bacteria</taxon>
        <taxon>Pseudomonadati</taxon>
        <taxon>Pseudomonadota</taxon>
        <taxon>Alphaproteobacteria</taxon>
        <taxon>Acetobacterales</taxon>
        <taxon>Acetobacteraceae</taxon>
        <taxon>Acetobacter</taxon>
    </lineage>
</organism>
<dbReference type="InterPro" id="IPR029499">
    <property type="entry name" value="PduO-typ"/>
</dbReference>
<evidence type="ECO:0000259" key="5">
    <source>
        <dbReference type="Pfam" id="PF01923"/>
    </source>
</evidence>
<feature type="domain" description="Cobalamin adenosyltransferase-like" evidence="5">
    <location>
        <begin position="9"/>
        <end position="181"/>
    </location>
</feature>
<evidence type="ECO:0000256" key="1">
    <source>
        <dbReference type="ARBA" id="ARBA00022679"/>
    </source>
</evidence>
<keyword evidence="3 4" id="KW-0067">ATP-binding</keyword>
<keyword evidence="2 4" id="KW-0547">Nucleotide-binding</keyword>
<comment type="catalytic activity">
    <reaction evidence="4">
        <text>2 cob(II)alamin + reduced [electron-transfer flavoprotein] + 2 ATP = 2 adenosylcob(III)alamin + 2 triphosphate + oxidized [electron-transfer flavoprotein] + 3 H(+)</text>
        <dbReference type="Rhea" id="RHEA:28671"/>
        <dbReference type="Rhea" id="RHEA-COMP:10685"/>
        <dbReference type="Rhea" id="RHEA-COMP:10686"/>
        <dbReference type="ChEBI" id="CHEBI:15378"/>
        <dbReference type="ChEBI" id="CHEBI:16304"/>
        <dbReference type="ChEBI" id="CHEBI:18036"/>
        <dbReference type="ChEBI" id="CHEBI:18408"/>
        <dbReference type="ChEBI" id="CHEBI:30616"/>
        <dbReference type="ChEBI" id="CHEBI:57692"/>
        <dbReference type="ChEBI" id="CHEBI:58307"/>
        <dbReference type="EC" id="2.5.1.17"/>
    </reaction>
</comment>
<comment type="similarity">
    <text evidence="4">Belongs to the Cob(I)alamin adenosyltransferase family.</text>
</comment>
<sequence length="201" mass="21829">MSIRIDRVVTRGGDGGQTSLGDGSRVGKDSLRIEVLGALDELNAVLGLVRAHAIGAGGVSTEPSDARVERELAALQNLLFDMGAELCVPEGPKVGRVKPVEDAAVDELEGWIERMRADQQPLSGFVLPGGALAACWAHMARTQTRRAERQLVALTRVETLNPVLLKILNRLSDYFFVLARYFNQNGQADLLWQPRVSSSPE</sequence>
<keyword evidence="7" id="KW-1185">Reference proteome</keyword>
<dbReference type="PANTHER" id="PTHR12213">
    <property type="entry name" value="CORRINOID ADENOSYLTRANSFERASE"/>
    <property type="match status" value="1"/>
</dbReference>
<dbReference type="GO" id="GO:0008817">
    <property type="term" value="F:corrinoid adenosyltransferase activity"/>
    <property type="evidence" value="ECO:0007669"/>
    <property type="project" value="UniProtKB-UniRule"/>
</dbReference>
<evidence type="ECO:0000256" key="2">
    <source>
        <dbReference type="ARBA" id="ARBA00022741"/>
    </source>
</evidence>
<dbReference type="EMBL" id="BJMV01000003">
    <property type="protein sequence ID" value="GEB84997.1"/>
    <property type="molecule type" value="Genomic_DNA"/>
</dbReference>
<name>A0A4Y3TV67_9PROT</name>
<dbReference type="AlphaFoldDB" id="A0A4Y3TV67"/>
<evidence type="ECO:0000256" key="4">
    <source>
        <dbReference type="RuleBase" id="RU366026"/>
    </source>
</evidence>
<dbReference type="EC" id="2.5.1.17" evidence="4"/>
<keyword evidence="1 4" id="KW-0808">Transferase</keyword>
<dbReference type="Gene3D" id="1.20.1200.10">
    <property type="entry name" value="Cobalamin adenosyltransferase-like"/>
    <property type="match status" value="1"/>
</dbReference>
<reference evidence="6 7" key="1">
    <citation type="submission" date="2019-06" db="EMBL/GenBank/DDBJ databases">
        <title>Whole genome shotgun sequence of Acetobacter peroxydans NBRC 13755.</title>
        <authorList>
            <person name="Hosoyama A."/>
            <person name="Uohara A."/>
            <person name="Ohji S."/>
            <person name="Ichikawa N."/>
        </authorList>
    </citation>
    <scope>NUCLEOTIDE SEQUENCE [LARGE SCALE GENOMIC DNA]</scope>
    <source>
        <strain evidence="6 7">NBRC 13755</strain>
    </source>
</reference>
<dbReference type="SUPFAM" id="SSF89028">
    <property type="entry name" value="Cobalamin adenosyltransferase-like"/>
    <property type="match status" value="1"/>
</dbReference>
<dbReference type="OrthoDB" id="9778896at2"/>
<comment type="catalytic activity">
    <reaction evidence="4">
        <text>2 cob(II)yrinate a,c diamide + reduced [electron-transfer flavoprotein] + 2 ATP = 2 adenosylcob(III)yrinate a,c-diamide + 2 triphosphate + oxidized [electron-transfer flavoprotein] + 3 H(+)</text>
        <dbReference type="Rhea" id="RHEA:11528"/>
        <dbReference type="Rhea" id="RHEA-COMP:10685"/>
        <dbReference type="Rhea" id="RHEA-COMP:10686"/>
        <dbReference type="ChEBI" id="CHEBI:15378"/>
        <dbReference type="ChEBI" id="CHEBI:18036"/>
        <dbReference type="ChEBI" id="CHEBI:30616"/>
        <dbReference type="ChEBI" id="CHEBI:57692"/>
        <dbReference type="ChEBI" id="CHEBI:58307"/>
        <dbReference type="ChEBI" id="CHEBI:58503"/>
        <dbReference type="ChEBI" id="CHEBI:58537"/>
        <dbReference type="EC" id="2.5.1.17"/>
    </reaction>
</comment>
<proteinExistence type="inferred from homology"/>
<dbReference type="UniPathway" id="UPA00148">
    <property type="reaction ID" value="UER00233"/>
</dbReference>
<protein>
    <recommendedName>
        <fullName evidence="4">Corrinoid adenosyltransferase</fullName>
        <ecNumber evidence="4">2.5.1.17</ecNumber>
    </recommendedName>
    <alternativeName>
        <fullName evidence="4">Cob(II)alamin adenosyltransferase</fullName>
    </alternativeName>
    <alternativeName>
        <fullName evidence="4">Cob(II)yrinic acid a,c-diamide adenosyltransferase</fullName>
    </alternativeName>
    <alternativeName>
        <fullName evidence="4">Cobinamide/cobalamin adenosyltransferase</fullName>
    </alternativeName>
</protein>
<gene>
    <name evidence="6" type="ORF">APE01nite_07940</name>
</gene>
<evidence type="ECO:0000256" key="3">
    <source>
        <dbReference type="ARBA" id="ARBA00022840"/>
    </source>
</evidence>
<accession>A0A4Y3TV67</accession>
<dbReference type="PANTHER" id="PTHR12213:SF0">
    <property type="entry name" value="CORRINOID ADENOSYLTRANSFERASE MMAB"/>
    <property type="match status" value="1"/>
</dbReference>
<dbReference type="InterPro" id="IPR016030">
    <property type="entry name" value="CblAdoTrfase-like"/>
</dbReference>
<dbReference type="InterPro" id="IPR036451">
    <property type="entry name" value="CblAdoTrfase-like_sf"/>
</dbReference>